<accession>A0A844M0W5</accession>
<dbReference type="Proteomes" id="UP000442109">
    <property type="component" value="Unassembled WGS sequence"/>
</dbReference>
<sequence>MQRCHYLLIFEGDKLIKLSIDPRRLSIKSVALSLVMMALATGCTKAKDSKPVEHGADEIFVGMCFNDASPEDTEVNEDAGSSITNLAIESLACDAAHDNEVYYIHALPATAQARLETPEFFEDMLDICEDEFKHYIGKEYQKSFYEMSVLFPTSESWEQGHEQAICYAFHPEADKLDYPLKGIKK</sequence>
<comment type="caution">
    <text evidence="2">The sequence shown here is derived from an EMBL/GenBank/DDBJ whole genome shotgun (WGS) entry which is preliminary data.</text>
</comment>
<dbReference type="Pfam" id="PF13845">
    <property type="entry name" value="Septum_form"/>
    <property type="match status" value="1"/>
</dbReference>
<evidence type="ECO:0000259" key="1">
    <source>
        <dbReference type="Pfam" id="PF13845"/>
    </source>
</evidence>
<protein>
    <recommendedName>
        <fullName evidence="1">Septum formation-related domain-containing protein</fullName>
    </recommendedName>
</protein>
<reference evidence="2 3" key="1">
    <citation type="journal article" date="2019" name="PLoS ONE">
        <title>Pup mortality in New Zealand sea lions (Phocarctos hookeri) at Enderby Island, Auckland Islands, 2013-18.</title>
        <authorList>
            <person name="Michael S.A."/>
            <person name="Hayman D.T.S."/>
            <person name="Gray R."/>
            <person name="Zhang J."/>
            <person name="Rogers L."/>
            <person name="Roe W.D."/>
        </authorList>
    </citation>
    <scope>NUCLEOTIDE SEQUENCE [LARGE SCALE GENOMIC DNA]</scope>
    <source>
        <strain evidence="2 3">SM868</strain>
    </source>
</reference>
<dbReference type="EMBL" id="WFKQ01000003">
    <property type="protein sequence ID" value="MUG32248.1"/>
    <property type="molecule type" value="Genomic_DNA"/>
</dbReference>
<dbReference type="OrthoDB" id="6657716at2"/>
<evidence type="ECO:0000313" key="3">
    <source>
        <dbReference type="Proteomes" id="UP000442109"/>
    </source>
</evidence>
<dbReference type="InterPro" id="IPR026004">
    <property type="entry name" value="Septum_form"/>
</dbReference>
<gene>
    <name evidence="2" type="ORF">GB996_05515</name>
</gene>
<feature type="domain" description="Septum formation-related" evidence="1">
    <location>
        <begin position="87"/>
        <end position="166"/>
    </location>
</feature>
<keyword evidence="3" id="KW-1185">Reference proteome</keyword>
<evidence type="ECO:0000313" key="2">
    <source>
        <dbReference type="EMBL" id="MUG32248.1"/>
    </source>
</evidence>
<proteinExistence type="predicted"/>
<name>A0A844M0W5_9GAMM</name>
<dbReference type="AlphaFoldDB" id="A0A844M0W5"/>
<organism evidence="2 3">
    <name type="scientific">Psychrobacter sanguinis</name>
    <dbReference type="NCBI Taxonomy" id="861445"/>
    <lineage>
        <taxon>Bacteria</taxon>
        <taxon>Pseudomonadati</taxon>
        <taxon>Pseudomonadota</taxon>
        <taxon>Gammaproteobacteria</taxon>
        <taxon>Moraxellales</taxon>
        <taxon>Moraxellaceae</taxon>
        <taxon>Psychrobacter</taxon>
    </lineage>
</organism>